<evidence type="ECO:0000313" key="3">
    <source>
        <dbReference type="Proteomes" id="UP001500058"/>
    </source>
</evidence>
<proteinExistence type="predicted"/>
<dbReference type="SUPFAM" id="SSF82171">
    <property type="entry name" value="DPP6 N-terminal domain-like"/>
    <property type="match status" value="1"/>
</dbReference>
<feature type="region of interest" description="Disordered" evidence="1">
    <location>
        <begin position="341"/>
        <end position="375"/>
    </location>
</feature>
<reference evidence="2 3" key="1">
    <citation type="journal article" date="2019" name="Int. J. Syst. Evol. Microbiol.">
        <title>The Global Catalogue of Microorganisms (GCM) 10K type strain sequencing project: providing services to taxonomists for standard genome sequencing and annotation.</title>
        <authorList>
            <consortium name="The Broad Institute Genomics Platform"/>
            <consortium name="The Broad Institute Genome Sequencing Center for Infectious Disease"/>
            <person name="Wu L."/>
            <person name="Ma J."/>
        </authorList>
    </citation>
    <scope>NUCLEOTIDE SEQUENCE [LARGE SCALE GENOMIC DNA]</scope>
    <source>
        <strain evidence="2 3">JCM 6921</strain>
    </source>
</reference>
<dbReference type="EMBL" id="BAAATJ010000003">
    <property type="protein sequence ID" value="GAA2387858.1"/>
    <property type="molecule type" value="Genomic_DNA"/>
</dbReference>
<feature type="compositionally biased region" description="Low complexity" evidence="1">
    <location>
        <begin position="353"/>
        <end position="368"/>
    </location>
</feature>
<organism evidence="2 3">
    <name type="scientific">Streptomyces glaucosporus</name>
    <dbReference type="NCBI Taxonomy" id="284044"/>
    <lineage>
        <taxon>Bacteria</taxon>
        <taxon>Bacillati</taxon>
        <taxon>Actinomycetota</taxon>
        <taxon>Actinomycetes</taxon>
        <taxon>Kitasatosporales</taxon>
        <taxon>Streptomycetaceae</taxon>
        <taxon>Streptomyces</taxon>
    </lineage>
</organism>
<dbReference type="Proteomes" id="UP001500058">
    <property type="component" value="Unassembled WGS sequence"/>
</dbReference>
<protein>
    <submittedName>
        <fullName evidence="2">Uncharacterized protein</fullName>
    </submittedName>
</protein>
<name>A0ABN3HTX8_9ACTN</name>
<gene>
    <name evidence="2" type="ORF">GCM10010420_08720</name>
</gene>
<dbReference type="RefSeq" id="WP_344629490.1">
    <property type="nucleotide sequence ID" value="NZ_BAAATJ010000003.1"/>
</dbReference>
<sequence length="403" mass="41950">MTVCADDTVPGGGGGAAYTGFTIAADGSYAARLTAAGQGGGWTPERWTLDGPEPYAVPLPGPRPEGPGTQVLPLPDGRVLICRRAADRHHLALLYPTGPCTGELPLGSVESGRLTLLPPAPGGLAAYALSPGRPGAESTAVWLVHGGSYGPEPVAEVPGRCSGGTWLDGEGRLLALDRTDASGRTKAVVVDLERGEVSPLLQITDDSDDRLLLADPDSGLLIVRSDAPGETRLGWGVLGSHRPVRFPEALRPQGVALTPFAVQPGQALVPEGCAVALRVDGPNGTWVAVWRPAQRRLQHLAAPRGWLRGSGLWTAGGELRLPYSTGHTPCGLARIAVPCPEPEPLPRPRTEPAAEQAGPVPQAPPAGGEETGSFTVFTLRSVARPPIPLRHAPLTRTSAERRS</sequence>
<evidence type="ECO:0000256" key="1">
    <source>
        <dbReference type="SAM" id="MobiDB-lite"/>
    </source>
</evidence>
<keyword evidence="3" id="KW-1185">Reference proteome</keyword>
<accession>A0ABN3HTX8</accession>
<comment type="caution">
    <text evidence="2">The sequence shown here is derived from an EMBL/GenBank/DDBJ whole genome shotgun (WGS) entry which is preliminary data.</text>
</comment>
<evidence type="ECO:0000313" key="2">
    <source>
        <dbReference type="EMBL" id="GAA2387858.1"/>
    </source>
</evidence>